<accession>A0A1A2ERT7</accession>
<gene>
    <name evidence="2" type="ORF">A5771_16380</name>
</gene>
<dbReference type="AlphaFoldDB" id="A0A1A2ERT7"/>
<sequence length="156" mass="16594">MPRRRRPDRGAQAPVIPIAFNLPRTVTLLADLALLGLAATHGYLLATAAGAPGYFRVYCVAVMIGCVVAAAVTWIDVDDVVPRLGWLAGSVICTAFGIGYLISRWVSLPGLPALTGRWDLAPGSLALVCAAGFLGLYLTVLMGINVAFGQRRDWRD</sequence>
<feature type="transmembrane region" description="Helical" evidence="1">
    <location>
        <begin position="28"/>
        <end position="49"/>
    </location>
</feature>
<evidence type="ECO:0000313" key="3">
    <source>
        <dbReference type="Proteomes" id="UP000093985"/>
    </source>
</evidence>
<name>A0A1A2ERT7_MYCSD</name>
<evidence type="ECO:0000256" key="1">
    <source>
        <dbReference type="SAM" id="Phobius"/>
    </source>
</evidence>
<proteinExistence type="predicted"/>
<feature type="transmembrane region" description="Helical" evidence="1">
    <location>
        <begin position="55"/>
        <end position="77"/>
    </location>
</feature>
<keyword evidence="1" id="KW-0472">Membrane</keyword>
<reference evidence="3" key="1">
    <citation type="submission" date="2016-06" db="EMBL/GenBank/DDBJ databases">
        <authorList>
            <person name="Sutton G."/>
            <person name="Brinkac L."/>
            <person name="Sanka R."/>
            <person name="Adams M."/>
            <person name="Lau E."/>
            <person name="Mehaffy C."/>
            <person name="Tameris M."/>
            <person name="Hatherill M."/>
            <person name="Hanekom W."/>
            <person name="Mahomed H."/>
            <person name="Mcshane H."/>
        </authorList>
    </citation>
    <scope>NUCLEOTIDE SEQUENCE [LARGE SCALE GENOMIC DNA]</scope>
    <source>
        <strain evidence="3">852014-51077_SCH5608930-a</strain>
    </source>
</reference>
<dbReference type="Proteomes" id="UP000093985">
    <property type="component" value="Unassembled WGS sequence"/>
</dbReference>
<organism evidence="2 3">
    <name type="scientific">Mycolicibacter sinensis (strain JDM601)</name>
    <name type="common">Mycobacterium sinense</name>
    <dbReference type="NCBI Taxonomy" id="875328"/>
    <lineage>
        <taxon>Bacteria</taxon>
        <taxon>Bacillati</taxon>
        <taxon>Actinomycetota</taxon>
        <taxon>Actinomycetes</taxon>
        <taxon>Mycobacteriales</taxon>
        <taxon>Mycobacteriaceae</taxon>
        <taxon>Mycolicibacter</taxon>
    </lineage>
</organism>
<feature type="transmembrane region" description="Helical" evidence="1">
    <location>
        <begin position="84"/>
        <end position="103"/>
    </location>
</feature>
<comment type="caution">
    <text evidence="2">The sequence shown here is derived from an EMBL/GenBank/DDBJ whole genome shotgun (WGS) entry which is preliminary data.</text>
</comment>
<protein>
    <submittedName>
        <fullName evidence="2">Oxidoreductase</fullName>
    </submittedName>
</protein>
<feature type="transmembrane region" description="Helical" evidence="1">
    <location>
        <begin position="123"/>
        <end position="148"/>
    </location>
</feature>
<keyword evidence="1" id="KW-0812">Transmembrane</keyword>
<keyword evidence="1" id="KW-1133">Transmembrane helix</keyword>
<dbReference type="EMBL" id="LZIN01000087">
    <property type="protein sequence ID" value="OBG01709.1"/>
    <property type="molecule type" value="Genomic_DNA"/>
</dbReference>
<evidence type="ECO:0000313" key="2">
    <source>
        <dbReference type="EMBL" id="OBG01709.1"/>
    </source>
</evidence>